<dbReference type="SMART" id="SM00267">
    <property type="entry name" value="GGDEF"/>
    <property type="match status" value="1"/>
</dbReference>
<dbReference type="NCBIfam" id="TIGR00229">
    <property type="entry name" value="sensory_box"/>
    <property type="match status" value="1"/>
</dbReference>
<dbReference type="PROSITE" id="PS50887">
    <property type="entry name" value="GGDEF"/>
    <property type="match status" value="1"/>
</dbReference>
<dbReference type="PROSITE" id="PS50113">
    <property type="entry name" value="PAC"/>
    <property type="match status" value="1"/>
</dbReference>
<keyword evidence="2" id="KW-0472">Membrane</keyword>
<feature type="domain" description="PAC" evidence="3">
    <location>
        <begin position="405"/>
        <end position="458"/>
    </location>
</feature>
<dbReference type="EC" id="2.7.7.65" evidence="1"/>
<dbReference type="GO" id="GO:0052621">
    <property type="term" value="F:diguanylate cyclase activity"/>
    <property type="evidence" value="ECO:0007669"/>
    <property type="project" value="UniProtKB-EC"/>
</dbReference>
<dbReference type="PANTHER" id="PTHR45138:SF24">
    <property type="entry name" value="DIGUANYLATE CYCLASE DGCC-RELATED"/>
    <property type="match status" value="1"/>
</dbReference>
<evidence type="ECO:0000259" key="4">
    <source>
        <dbReference type="PROSITE" id="PS50887"/>
    </source>
</evidence>
<evidence type="ECO:0000256" key="1">
    <source>
        <dbReference type="ARBA" id="ARBA00012528"/>
    </source>
</evidence>
<dbReference type="GO" id="GO:1902201">
    <property type="term" value="P:negative regulation of bacterial-type flagellum-dependent cell motility"/>
    <property type="evidence" value="ECO:0007669"/>
    <property type="project" value="TreeGrafter"/>
</dbReference>
<dbReference type="InterPro" id="IPR000160">
    <property type="entry name" value="GGDEF_dom"/>
</dbReference>
<dbReference type="InterPro" id="IPR050469">
    <property type="entry name" value="Diguanylate_Cyclase"/>
</dbReference>
<dbReference type="GO" id="GO:0043709">
    <property type="term" value="P:cell adhesion involved in single-species biofilm formation"/>
    <property type="evidence" value="ECO:0007669"/>
    <property type="project" value="TreeGrafter"/>
</dbReference>
<dbReference type="Pfam" id="PF08447">
    <property type="entry name" value="PAS_3"/>
    <property type="match status" value="1"/>
</dbReference>
<dbReference type="Pfam" id="PF00990">
    <property type="entry name" value="GGDEF"/>
    <property type="match status" value="1"/>
</dbReference>
<dbReference type="GO" id="GO:0005886">
    <property type="term" value="C:plasma membrane"/>
    <property type="evidence" value="ECO:0007669"/>
    <property type="project" value="TreeGrafter"/>
</dbReference>
<dbReference type="InterPro" id="IPR029787">
    <property type="entry name" value="Nucleotide_cyclase"/>
</dbReference>
<accession>A0A5B8RSE6</accession>
<dbReference type="Proteomes" id="UP000321199">
    <property type="component" value="Chromosome"/>
</dbReference>
<organism evidence="5 6">
    <name type="scientific">Comamonas flocculans</name>
    <dbReference type="NCBI Taxonomy" id="2597701"/>
    <lineage>
        <taxon>Bacteria</taxon>
        <taxon>Pseudomonadati</taxon>
        <taxon>Pseudomonadota</taxon>
        <taxon>Betaproteobacteria</taxon>
        <taxon>Burkholderiales</taxon>
        <taxon>Comamonadaceae</taxon>
        <taxon>Comamonas</taxon>
    </lineage>
</organism>
<dbReference type="SUPFAM" id="SSF55785">
    <property type="entry name" value="PYP-like sensor domain (PAS domain)"/>
    <property type="match status" value="1"/>
</dbReference>
<dbReference type="InterPro" id="IPR000014">
    <property type="entry name" value="PAS"/>
</dbReference>
<evidence type="ECO:0000313" key="6">
    <source>
        <dbReference type="Proteomes" id="UP000321199"/>
    </source>
</evidence>
<dbReference type="Gene3D" id="3.30.70.270">
    <property type="match status" value="1"/>
</dbReference>
<proteinExistence type="predicted"/>
<dbReference type="FunFam" id="3.30.70.270:FF:000001">
    <property type="entry name" value="Diguanylate cyclase domain protein"/>
    <property type="match status" value="1"/>
</dbReference>
<name>A0A5B8RSE6_9BURK</name>
<dbReference type="InterPro" id="IPR043128">
    <property type="entry name" value="Rev_trsase/Diguanyl_cyclase"/>
</dbReference>
<sequence length="656" mass="73083">MFGWALLLVTAFAVMAWALWNTYAAREVRFRHQVEAGLNAVNQLQISAIGAWRAHELAEAQMLSDDETLATAASLWLKQRDPTHEALLRTRLRSLVERLQYSGAFLVDPQGRRLLGAQGPTDGQLPAVEAEALAQVFAQAGPVIVGLRRSSSFDFAYFSMLVPLFDMDGQSLAAVWLVMDASTTLYPLLQGWPTTSHSAESLLVQQDEQGLLYASPLRQWDDAPLTRYMATGHAAGALSDQLMRGVRGVFYAHDYRHHGVVATAGAVPDSPWLVVSKMDTAEAFAEVQQRNWQVLGLGASLVLLLSGSLALLWLRGAWQRERTLKRDLQEHMLWLDAAQKAAAIGYYAYDLSAKTYRASPMACEIFGIEPGLTPTRDQWLARVDPRDRDRVWEKNRQAILTRQPLHMQHRILRQGDGQTRWIEVLGDYTEDQETQRQRIVGTVQDITERKQTEEALERYRSALEAQVRIDPLTQVANRLALDEALGQEWERAERGRTSLAILMIDIDLFKAYNDHYGHLAGDECLRRVALTLASATGRAGDMVARYGGEEFAVLLPGATDEQAQAVGERLREAIRELRMAHREGMVDGIITISVGAASVQPLALAAGDDAHTLLQRAAELVRRADTALYVAKQAGRDQVCVWQPTMMHASPPNSRH</sequence>
<dbReference type="KEGG" id="cof:FOZ74_04900"/>
<evidence type="ECO:0000313" key="5">
    <source>
        <dbReference type="EMBL" id="QEA12420.1"/>
    </source>
</evidence>
<dbReference type="CDD" id="cd01949">
    <property type="entry name" value="GGDEF"/>
    <property type="match status" value="1"/>
</dbReference>
<dbReference type="Gene3D" id="2.10.70.100">
    <property type="match status" value="1"/>
</dbReference>
<gene>
    <name evidence="5" type="ORF">FOZ74_04900</name>
</gene>
<dbReference type="InterPro" id="IPR035965">
    <property type="entry name" value="PAS-like_dom_sf"/>
</dbReference>
<feature type="domain" description="GGDEF" evidence="4">
    <location>
        <begin position="497"/>
        <end position="644"/>
    </location>
</feature>
<dbReference type="CDD" id="cd00130">
    <property type="entry name" value="PAS"/>
    <property type="match status" value="1"/>
</dbReference>
<keyword evidence="6" id="KW-1185">Reference proteome</keyword>
<keyword evidence="2" id="KW-1133">Transmembrane helix</keyword>
<dbReference type="AlphaFoldDB" id="A0A5B8RSE6"/>
<dbReference type="EMBL" id="CP042344">
    <property type="protein sequence ID" value="QEA12420.1"/>
    <property type="molecule type" value="Genomic_DNA"/>
</dbReference>
<keyword evidence="2" id="KW-0812">Transmembrane</keyword>
<reference evidence="5 6" key="1">
    <citation type="submission" date="2019-07" db="EMBL/GenBank/DDBJ databases">
        <title>Complete genome sequence of Comamonas sp. NLF 7-7 isolated from livestock.</title>
        <authorList>
            <person name="Kim D.H."/>
            <person name="Kim J.G."/>
        </authorList>
    </citation>
    <scope>NUCLEOTIDE SEQUENCE [LARGE SCALE GENOMIC DNA]</scope>
    <source>
        <strain evidence="5 6">NLF 7-7</strain>
    </source>
</reference>
<dbReference type="InterPro" id="IPR013655">
    <property type="entry name" value="PAS_fold_3"/>
</dbReference>
<evidence type="ECO:0000256" key="2">
    <source>
        <dbReference type="SAM" id="Phobius"/>
    </source>
</evidence>
<dbReference type="OrthoDB" id="9813903at2"/>
<feature type="transmembrane region" description="Helical" evidence="2">
    <location>
        <begin position="292"/>
        <end position="314"/>
    </location>
</feature>
<evidence type="ECO:0000259" key="3">
    <source>
        <dbReference type="PROSITE" id="PS50113"/>
    </source>
</evidence>
<protein>
    <recommendedName>
        <fullName evidence="1">diguanylate cyclase</fullName>
        <ecNumber evidence="1">2.7.7.65</ecNumber>
    </recommendedName>
</protein>
<dbReference type="RefSeq" id="WP_146912016.1">
    <property type="nucleotide sequence ID" value="NZ_CP042344.1"/>
</dbReference>
<dbReference type="NCBIfam" id="TIGR00254">
    <property type="entry name" value="GGDEF"/>
    <property type="match status" value="1"/>
</dbReference>
<dbReference type="InterPro" id="IPR000700">
    <property type="entry name" value="PAS-assoc_C"/>
</dbReference>
<dbReference type="PANTHER" id="PTHR45138">
    <property type="entry name" value="REGULATORY COMPONENTS OF SENSORY TRANSDUCTION SYSTEM"/>
    <property type="match status" value="1"/>
</dbReference>
<dbReference type="Gene3D" id="3.30.450.20">
    <property type="entry name" value="PAS domain"/>
    <property type="match status" value="1"/>
</dbReference>
<dbReference type="SUPFAM" id="SSF55073">
    <property type="entry name" value="Nucleotide cyclase"/>
    <property type="match status" value="1"/>
</dbReference>